<organism evidence="2">
    <name type="scientific">bioreactor metagenome</name>
    <dbReference type="NCBI Taxonomy" id="1076179"/>
    <lineage>
        <taxon>unclassified sequences</taxon>
        <taxon>metagenomes</taxon>
        <taxon>ecological metagenomes</taxon>
    </lineage>
</organism>
<dbReference type="Pfam" id="PF13630">
    <property type="entry name" value="SdpI"/>
    <property type="match status" value="1"/>
</dbReference>
<feature type="transmembrane region" description="Helical" evidence="1">
    <location>
        <begin position="218"/>
        <end position="236"/>
    </location>
</feature>
<feature type="transmembrane region" description="Helical" evidence="1">
    <location>
        <begin position="35"/>
        <end position="58"/>
    </location>
</feature>
<gene>
    <name evidence="2" type="ORF">SDC9_64109</name>
</gene>
<comment type="caution">
    <text evidence="2">The sequence shown here is derived from an EMBL/GenBank/DDBJ whole genome shotgun (WGS) entry which is preliminary data.</text>
</comment>
<accession>A0A644XNE6</accession>
<feature type="transmembrane region" description="Helical" evidence="1">
    <location>
        <begin position="187"/>
        <end position="212"/>
    </location>
</feature>
<keyword evidence="1" id="KW-0472">Membrane</keyword>
<dbReference type="InterPro" id="IPR025962">
    <property type="entry name" value="SdpI/YhfL"/>
</dbReference>
<feature type="transmembrane region" description="Helical" evidence="1">
    <location>
        <begin position="144"/>
        <end position="166"/>
    </location>
</feature>
<proteinExistence type="predicted"/>
<keyword evidence="1" id="KW-1133">Transmembrane helix</keyword>
<feature type="transmembrane region" description="Helical" evidence="1">
    <location>
        <begin position="78"/>
        <end position="98"/>
    </location>
</feature>
<evidence type="ECO:0000256" key="1">
    <source>
        <dbReference type="SAM" id="Phobius"/>
    </source>
</evidence>
<evidence type="ECO:0000313" key="2">
    <source>
        <dbReference type="EMBL" id="MPM17712.1"/>
    </source>
</evidence>
<reference evidence="2" key="1">
    <citation type="submission" date="2019-08" db="EMBL/GenBank/DDBJ databases">
        <authorList>
            <person name="Kucharzyk K."/>
            <person name="Murdoch R.W."/>
            <person name="Higgins S."/>
            <person name="Loffler F."/>
        </authorList>
    </citation>
    <scope>NUCLEOTIDE SEQUENCE</scope>
</reference>
<name>A0A644XNE6_9ZZZZ</name>
<keyword evidence="1" id="KW-0812">Transmembrane</keyword>
<evidence type="ECO:0008006" key="3">
    <source>
        <dbReference type="Google" id="ProtNLM"/>
    </source>
</evidence>
<protein>
    <recommendedName>
        <fullName evidence="3">DUF1648 domain-containing protein</fullName>
    </recommendedName>
</protein>
<dbReference type="AlphaFoldDB" id="A0A644XNE6"/>
<feature type="transmembrane region" description="Helical" evidence="1">
    <location>
        <begin position="119"/>
        <end position="138"/>
    </location>
</feature>
<sequence>MSNRRARRNQQTAAERESEIAGAKLFGKQVSKEKALALLIVTLIACALPMILGARLWSDIPEIVSSGLIGSNGKDDSIPRWAVAFGLPAFMCLMDLIAHGQLMVNQKRMTIPKPAVRLVGRWGFPFISVLFCSGMILQSSGGDLTLPFVSPCVLGLLLMMLGGHMWDCPRDSRIALRFSSIEHSDAAWKAVHLLASRVWMAAGLLVIAGVMVTSTSTVFTAVLIVAALLAPMAYAARRADADDL</sequence>
<dbReference type="EMBL" id="VSSQ01002848">
    <property type="protein sequence ID" value="MPM17712.1"/>
    <property type="molecule type" value="Genomic_DNA"/>
</dbReference>